<proteinExistence type="predicted"/>
<dbReference type="EMBL" id="JAZBJQ010000008">
    <property type="protein sequence ID" value="MEE4584208.1"/>
    <property type="molecule type" value="Genomic_DNA"/>
</dbReference>
<dbReference type="AlphaFoldDB" id="A0ABD5J960"/>
<accession>A0ABD5J960</accession>
<dbReference type="Proteomes" id="UP001354649">
    <property type="component" value="Unassembled WGS sequence"/>
</dbReference>
<evidence type="ECO:0000256" key="2">
    <source>
        <dbReference type="SAM" id="Phobius"/>
    </source>
</evidence>
<sequence length="88" mass="9212">MKGTGFIQILKTVLLLAAFVLLAALVLKRFSWNPFTLFDAAADASGTATASGSPAASTALLRGGLRGRRHHPGGGRRTHPGHRGLPRP</sequence>
<gene>
    <name evidence="3" type="ORF">V2K49_13750</name>
</gene>
<keyword evidence="2" id="KW-0472">Membrane</keyword>
<reference evidence="3 4" key="1">
    <citation type="submission" date="2023-11" db="EMBL/GenBank/DDBJ databases">
        <title>30 novel species of actinomycetes from the DSMZ collection.</title>
        <authorList>
            <person name="Nouioui I."/>
        </authorList>
    </citation>
    <scope>NUCLEOTIDE SEQUENCE [LARGE SCALE GENOMIC DNA]</scope>
    <source>
        <strain evidence="3 4">DSM 41602</strain>
    </source>
</reference>
<name>A0ABD5J960_9ACTN</name>
<comment type="caution">
    <text evidence="3">The sequence shown here is derived from an EMBL/GenBank/DDBJ whole genome shotgun (WGS) entry which is preliminary data.</text>
</comment>
<evidence type="ECO:0000313" key="3">
    <source>
        <dbReference type="EMBL" id="MEE4584208.1"/>
    </source>
</evidence>
<feature type="compositionally biased region" description="Low complexity" evidence="1">
    <location>
        <begin position="46"/>
        <end position="63"/>
    </location>
</feature>
<protein>
    <submittedName>
        <fullName evidence="3">Uncharacterized protein</fullName>
    </submittedName>
</protein>
<evidence type="ECO:0000313" key="4">
    <source>
        <dbReference type="Proteomes" id="UP001354649"/>
    </source>
</evidence>
<keyword evidence="2" id="KW-0812">Transmembrane</keyword>
<feature type="transmembrane region" description="Helical" evidence="2">
    <location>
        <begin position="6"/>
        <end position="27"/>
    </location>
</feature>
<feature type="compositionally biased region" description="Basic residues" evidence="1">
    <location>
        <begin position="65"/>
        <end position="88"/>
    </location>
</feature>
<evidence type="ECO:0000256" key="1">
    <source>
        <dbReference type="SAM" id="MobiDB-lite"/>
    </source>
</evidence>
<organism evidence="3 4">
    <name type="scientific">Streptomyces antimycoticus</name>
    <dbReference type="NCBI Taxonomy" id="68175"/>
    <lineage>
        <taxon>Bacteria</taxon>
        <taxon>Bacillati</taxon>
        <taxon>Actinomycetota</taxon>
        <taxon>Actinomycetes</taxon>
        <taxon>Kitasatosporales</taxon>
        <taxon>Streptomycetaceae</taxon>
        <taxon>Streptomyces</taxon>
        <taxon>Streptomyces violaceusniger group</taxon>
    </lineage>
</organism>
<keyword evidence="2" id="KW-1133">Transmembrane helix</keyword>
<feature type="region of interest" description="Disordered" evidence="1">
    <location>
        <begin position="46"/>
        <end position="88"/>
    </location>
</feature>